<keyword evidence="2" id="KW-1185">Reference proteome</keyword>
<protein>
    <submittedName>
        <fullName evidence="1">Uncharacterized protein</fullName>
    </submittedName>
</protein>
<sequence length="252" mass="28711">MQIGCCWFDDEQKELINQSNATKWQLNYNEYKVLSILAKHRGHVVPIESLSFPEEHDGYLHSLSLTEMEQLVENFQDYFGEAHRGLIELIADQGAILYSNVVVNRTSLLDSPTKVISKAHYILVILMTIIASYFVHSNLKDSGFRVPDFSAEFITPGGSLAKLYAYESEGSEDYHGDFISRSENALSELSKCDVMDWDSLLVSIARDNRTISVVLKKRDQDGLHFENIRVIKEDPQMTVVNQDWLKEVNICG</sequence>
<gene>
    <name evidence="1" type="ORF">L2737_14785</name>
</gene>
<accession>A0ABT0KRU1</accession>
<comment type="caution">
    <text evidence="1">The sequence shown here is derived from an EMBL/GenBank/DDBJ whole genome shotgun (WGS) entry which is preliminary data.</text>
</comment>
<dbReference type="EMBL" id="JAKIKU010000008">
    <property type="protein sequence ID" value="MCL1046576.1"/>
    <property type="molecule type" value="Genomic_DNA"/>
</dbReference>
<organism evidence="1 2">
    <name type="scientific">Shewanella electrodiphila</name>
    <dbReference type="NCBI Taxonomy" id="934143"/>
    <lineage>
        <taxon>Bacteria</taxon>
        <taxon>Pseudomonadati</taxon>
        <taxon>Pseudomonadota</taxon>
        <taxon>Gammaproteobacteria</taxon>
        <taxon>Alteromonadales</taxon>
        <taxon>Shewanellaceae</taxon>
        <taxon>Shewanella</taxon>
    </lineage>
</organism>
<evidence type="ECO:0000313" key="2">
    <source>
        <dbReference type="Proteomes" id="UP001202134"/>
    </source>
</evidence>
<reference evidence="1 2" key="1">
    <citation type="submission" date="2022-01" db="EMBL/GenBank/DDBJ databases">
        <title>Whole genome-based taxonomy of the Shewanellaceae.</title>
        <authorList>
            <person name="Martin-Rodriguez A.J."/>
        </authorList>
    </citation>
    <scope>NUCLEOTIDE SEQUENCE [LARGE SCALE GENOMIC DNA]</scope>
    <source>
        <strain evidence="1 2">DSM 24955</strain>
    </source>
</reference>
<dbReference type="Proteomes" id="UP001202134">
    <property type="component" value="Unassembled WGS sequence"/>
</dbReference>
<dbReference type="RefSeq" id="WP_248956221.1">
    <property type="nucleotide sequence ID" value="NZ_JAKIKU010000008.1"/>
</dbReference>
<proteinExistence type="predicted"/>
<evidence type="ECO:0000313" key="1">
    <source>
        <dbReference type="EMBL" id="MCL1046576.1"/>
    </source>
</evidence>
<name>A0ABT0KRU1_9GAMM</name>